<proteinExistence type="predicted"/>
<name>A0A840CL53_9BACT</name>
<dbReference type="SMART" id="SM00028">
    <property type="entry name" value="TPR"/>
    <property type="match status" value="3"/>
</dbReference>
<feature type="region of interest" description="Disordered" evidence="2">
    <location>
        <begin position="126"/>
        <end position="146"/>
    </location>
</feature>
<feature type="compositionally biased region" description="Basic and acidic residues" evidence="2">
    <location>
        <begin position="195"/>
        <end position="207"/>
    </location>
</feature>
<feature type="region of interest" description="Disordered" evidence="2">
    <location>
        <begin position="181"/>
        <end position="271"/>
    </location>
</feature>
<gene>
    <name evidence="3" type="ORF">GGR21_002626</name>
</gene>
<dbReference type="InterPro" id="IPR011990">
    <property type="entry name" value="TPR-like_helical_dom_sf"/>
</dbReference>
<dbReference type="InterPro" id="IPR019734">
    <property type="entry name" value="TPR_rpt"/>
</dbReference>
<feature type="repeat" description="TPR" evidence="1">
    <location>
        <begin position="60"/>
        <end position="93"/>
    </location>
</feature>
<feature type="compositionally biased region" description="Basic and acidic residues" evidence="2">
    <location>
        <begin position="240"/>
        <end position="271"/>
    </location>
</feature>
<feature type="compositionally biased region" description="Low complexity" evidence="2">
    <location>
        <begin position="126"/>
        <end position="141"/>
    </location>
</feature>
<keyword evidence="1" id="KW-0802">TPR repeat</keyword>
<evidence type="ECO:0000313" key="4">
    <source>
        <dbReference type="Proteomes" id="UP000555103"/>
    </source>
</evidence>
<dbReference type="Pfam" id="PF14559">
    <property type="entry name" value="TPR_19"/>
    <property type="match status" value="1"/>
</dbReference>
<dbReference type="Proteomes" id="UP000555103">
    <property type="component" value="Unassembled WGS sequence"/>
</dbReference>
<evidence type="ECO:0000313" key="3">
    <source>
        <dbReference type="EMBL" id="MBB4036720.1"/>
    </source>
</evidence>
<accession>A0A840CL53</accession>
<evidence type="ECO:0000256" key="1">
    <source>
        <dbReference type="PROSITE-ProRule" id="PRU00339"/>
    </source>
</evidence>
<comment type="caution">
    <text evidence="3">The sequence shown here is derived from an EMBL/GenBank/DDBJ whole genome shotgun (WGS) entry which is preliminary data.</text>
</comment>
<keyword evidence="4" id="KW-1185">Reference proteome</keyword>
<dbReference type="SUPFAM" id="SSF48452">
    <property type="entry name" value="TPR-like"/>
    <property type="match status" value="1"/>
</dbReference>
<organism evidence="3 4">
    <name type="scientific">Dysgonomonas hofstadii</name>
    <dbReference type="NCBI Taxonomy" id="637886"/>
    <lineage>
        <taxon>Bacteria</taxon>
        <taxon>Pseudomonadati</taxon>
        <taxon>Bacteroidota</taxon>
        <taxon>Bacteroidia</taxon>
        <taxon>Bacteroidales</taxon>
        <taxon>Dysgonomonadaceae</taxon>
        <taxon>Dysgonomonas</taxon>
    </lineage>
</organism>
<protein>
    <submittedName>
        <fullName evidence="3">Tetratricopeptide (TPR) repeat protein</fullName>
    </submittedName>
</protein>
<feature type="compositionally biased region" description="Low complexity" evidence="2">
    <location>
        <begin position="208"/>
        <end position="225"/>
    </location>
</feature>
<dbReference type="PROSITE" id="PS50005">
    <property type="entry name" value="TPR"/>
    <property type="match status" value="2"/>
</dbReference>
<sequence length="271" mass="31290">MMKRSLFIILFVFIGVGLFAQNSKGARKAVRSGNKSYKDQLYGTAEADYRKALEEDASSKEASFNLANTYYKQQRWDDALKEYQHYLTLEAENPEKMGSAWSNIGNTYLKKKANEKAAAGGGAAMMGAAAGQQQPQQGQAKQQEDNLKQSMEAYKNALRLNPTDDNTRYNLAVVQKMIKDREDQNKDQNQPQQNKDQKQDQKQDPKQDPQQNQDQKQDQQQQQNQMSEQNMQQILQALEQDEKNTQERVKQAKAQERKKQNENNRKQNKDW</sequence>
<dbReference type="AlphaFoldDB" id="A0A840CL53"/>
<feature type="repeat" description="TPR" evidence="1">
    <location>
        <begin position="131"/>
        <end position="164"/>
    </location>
</feature>
<reference evidence="3 4" key="1">
    <citation type="submission" date="2020-08" db="EMBL/GenBank/DDBJ databases">
        <title>Genomic Encyclopedia of Type Strains, Phase IV (KMG-IV): sequencing the most valuable type-strain genomes for metagenomic binning, comparative biology and taxonomic classification.</title>
        <authorList>
            <person name="Goeker M."/>
        </authorList>
    </citation>
    <scope>NUCLEOTIDE SEQUENCE [LARGE SCALE GENOMIC DNA]</scope>
    <source>
        <strain evidence="3 4">DSM 104969</strain>
    </source>
</reference>
<dbReference type="Gene3D" id="1.25.40.10">
    <property type="entry name" value="Tetratricopeptide repeat domain"/>
    <property type="match status" value="1"/>
</dbReference>
<dbReference type="EMBL" id="JACIEP010000008">
    <property type="protein sequence ID" value="MBB4036720.1"/>
    <property type="molecule type" value="Genomic_DNA"/>
</dbReference>
<feature type="compositionally biased region" description="Polar residues" evidence="2">
    <location>
        <begin position="226"/>
        <end position="235"/>
    </location>
</feature>
<evidence type="ECO:0000256" key="2">
    <source>
        <dbReference type="SAM" id="MobiDB-lite"/>
    </source>
</evidence>
<dbReference type="RefSeq" id="WP_246348067.1">
    <property type="nucleotide sequence ID" value="NZ_JACIEP010000008.1"/>
</dbReference>